<evidence type="ECO:0000313" key="1">
    <source>
        <dbReference type="EMBL" id="PZD72912.1"/>
    </source>
</evidence>
<evidence type="ECO:0000313" key="2">
    <source>
        <dbReference type="Proteomes" id="UP000248857"/>
    </source>
</evidence>
<dbReference type="AlphaFoldDB" id="A0A2W1JPU6"/>
<accession>A0A2W1JPU6</accession>
<name>A0A2W1JPU6_9CYAN</name>
<reference evidence="1 2" key="1">
    <citation type="journal article" date="2018" name="Sci. Rep.">
        <title>A novel species of the marine cyanobacterium Acaryochloris with a unique pigment content and lifestyle.</title>
        <authorList>
            <person name="Partensky F."/>
            <person name="Six C."/>
            <person name="Ratin M."/>
            <person name="Garczarek L."/>
            <person name="Vaulot D."/>
            <person name="Probert I."/>
            <person name="Calteau A."/>
            <person name="Gourvil P."/>
            <person name="Marie D."/>
            <person name="Grebert T."/>
            <person name="Bouchier C."/>
            <person name="Le Panse S."/>
            <person name="Gachenot M."/>
            <person name="Rodriguez F."/>
            <person name="Garrido J.L."/>
        </authorList>
    </citation>
    <scope>NUCLEOTIDE SEQUENCE [LARGE SCALE GENOMIC DNA]</scope>
    <source>
        <strain evidence="1 2">RCC1774</strain>
    </source>
</reference>
<protein>
    <submittedName>
        <fullName evidence="1">Uncharacterized protein</fullName>
    </submittedName>
</protein>
<sequence>MAIESMEEAKPTQIELAMIGWANNYWFWWGGNRQI</sequence>
<organism evidence="1 2">
    <name type="scientific">Acaryochloris thomasi RCC1774</name>
    <dbReference type="NCBI Taxonomy" id="1764569"/>
    <lineage>
        <taxon>Bacteria</taxon>
        <taxon>Bacillati</taxon>
        <taxon>Cyanobacteriota</taxon>
        <taxon>Cyanophyceae</taxon>
        <taxon>Acaryochloridales</taxon>
        <taxon>Acaryochloridaceae</taxon>
        <taxon>Acaryochloris</taxon>
        <taxon>Acaryochloris thomasi</taxon>
    </lineage>
</organism>
<comment type="caution">
    <text evidence="1">The sequence shown here is derived from an EMBL/GenBank/DDBJ whole genome shotgun (WGS) entry which is preliminary data.</text>
</comment>
<proteinExistence type="predicted"/>
<keyword evidence="2" id="KW-1185">Reference proteome</keyword>
<dbReference type="EMBL" id="PQWO01000008">
    <property type="protein sequence ID" value="PZD72912.1"/>
    <property type="molecule type" value="Genomic_DNA"/>
</dbReference>
<dbReference type="Proteomes" id="UP000248857">
    <property type="component" value="Unassembled WGS sequence"/>
</dbReference>
<gene>
    <name evidence="1" type="ORF">C1752_03271</name>
</gene>